<comment type="caution">
    <text evidence="1">The sequence shown here is derived from an EMBL/GenBank/DDBJ whole genome shotgun (WGS) entry which is preliminary data.</text>
</comment>
<protein>
    <submittedName>
        <fullName evidence="1">Uncharacterized protein</fullName>
    </submittedName>
</protein>
<gene>
    <name evidence="1" type="ORF">LCGC14_0693850</name>
</gene>
<name>A0A0F9QPP3_9ZZZZ</name>
<accession>A0A0F9QPP3</accession>
<proteinExistence type="predicted"/>
<evidence type="ECO:0000313" key="1">
    <source>
        <dbReference type="EMBL" id="KKN44389.1"/>
    </source>
</evidence>
<organism evidence="1">
    <name type="scientific">marine sediment metagenome</name>
    <dbReference type="NCBI Taxonomy" id="412755"/>
    <lineage>
        <taxon>unclassified sequences</taxon>
        <taxon>metagenomes</taxon>
        <taxon>ecological metagenomes</taxon>
    </lineage>
</organism>
<reference evidence="1" key="1">
    <citation type="journal article" date="2015" name="Nature">
        <title>Complex archaea that bridge the gap between prokaryotes and eukaryotes.</title>
        <authorList>
            <person name="Spang A."/>
            <person name="Saw J.H."/>
            <person name="Jorgensen S.L."/>
            <person name="Zaremba-Niedzwiedzka K."/>
            <person name="Martijn J."/>
            <person name="Lind A.E."/>
            <person name="van Eijk R."/>
            <person name="Schleper C."/>
            <person name="Guy L."/>
            <person name="Ettema T.J."/>
        </authorList>
    </citation>
    <scope>NUCLEOTIDE SEQUENCE</scope>
</reference>
<dbReference type="EMBL" id="LAZR01001455">
    <property type="protein sequence ID" value="KKN44389.1"/>
    <property type="molecule type" value="Genomic_DNA"/>
</dbReference>
<dbReference type="AlphaFoldDB" id="A0A0F9QPP3"/>
<sequence length="68" mass="7703">MADVGDDHSHEWGFSRGVCICGDPGCAIILSTQDVAARLNDWIRLDDEDWKRRIMMGRLRLEEADGRA</sequence>